<dbReference type="InterPro" id="IPR000905">
    <property type="entry name" value="Gcp-like_dom"/>
</dbReference>
<dbReference type="EC" id="2.3.1.234" evidence="2"/>
<dbReference type="Pfam" id="PF00814">
    <property type="entry name" value="TsaD"/>
    <property type="match status" value="1"/>
</dbReference>
<dbReference type="Gene3D" id="3.30.420.40">
    <property type="match status" value="2"/>
</dbReference>
<dbReference type="PANTHER" id="PTHR11735">
    <property type="entry name" value="TRNA N6-ADENOSINE THREONYLCARBAMOYLTRANSFERASE"/>
    <property type="match status" value="1"/>
</dbReference>
<dbReference type="CDD" id="cd24032">
    <property type="entry name" value="ASKHA_NBD_TsaB"/>
    <property type="match status" value="1"/>
</dbReference>
<dbReference type="PANTHER" id="PTHR11735:SF11">
    <property type="entry name" value="TRNA THREONYLCARBAMOYLADENOSINE BIOSYNTHESIS PROTEIN TSAB"/>
    <property type="match status" value="1"/>
</dbReference>
<feature type="domain" description="Gcp-like" evidence="1">
    <location>
        <begin position="31"/>
        <end position="224"/>
    </location>
</feature>
<protein>
    <submittedName>
        <fullName evidence="2">tRNA (Adenosine(37)-N6)-threonylcarbamoyltransferase complex dimerization subunit type 1 TsaB</fullName>
        <ecNumber evidence="2">2.3.1.234</ecNumber>
    </submittedName>
</protein>
<dbReference type="NCBIfam" id="TIGR03725">
    <property type="entry name" value="T6A_YeaZ"/>
    <property type="match status" value="1"/>
</dbReference>
<evidence type="ECO:0000313" key="2">
    <source>
        <dbReference type="EMBL" id="MFD1439969.1"/>
    </source>
</evidence>
<gene>
    <name evidence="2" type="primary">tsaB</name>
    <name evidence="2" type="ORF">ACFQ5K_01000</name>
</gene>
<evidence type="ECO:0000313" key="3">
    <source>
        <dbReference type="Proteomes" id="UP001597212"/>
    </source>
</evidence>
<name>A0ABW4CRF2_9LACO</name>
<dbReference type="InterPro" id="IPR022496">
    <property type="entry name" value="T6A_TsaB"/>
</dbReference>
<keyword evidence="2" id="KW-0012">Acyltransferase</keyword>
<evidence type="ECO:0000259" key="1">
    <source>
        <dbReference type="Pfam" id="PF00814"/>
    </source>
</evidence>
<sequence length="240" mass="25637">MKILAMDTSNQAMSVAVMADGQLLAASTINHKKTHSEQLLPTIDRLMTVSGLTPAKLDRVVVADGPGSYTGVRIAVTTAKTLADTLSLELVGVSSLAALAAGAVGTTNLIVPIMDARRQNVFAGVYQWLDGELINVVEDRHLALTQLLGELKLLRQPSTFVGSDVAKFTESIKATLGASAHFVDALANLPQAGRLALLGAQRTPVDVTTFVPRYLRLTEAETNWLKTHDDKGHAPYVQKV</sequence>
<keyword evidence="2" id="KW-0808">Transferase</keyword>
<reference evidence="3" key="1">
    <citation type="journal article" date="2019" name="Int. J. Syst. Evol. Microbiol.">
        <title>The Global Catalogue of Microorganisms (GCM) 10K type strain sequencing project: providing services to taxonomists for standard genome sequencing and annotation.</title>
        <authorList>
            <consortium name="The Broad Institute Genomics Platform"/>
            <consortium name="The Broad Institute Genome Sequencing Center for Infectious Disease"/>
            <person name="Wu L."/>
            <person name="Ma J."/>
        </authorList>
    </citation>
    <scope>NUCLEOTIDE SEQUENCE [LARGE SCALE GENOMIC DNA]</scope>
    <source>
        <strain evidence="3">CCM 8912</strain>
    </source>
</reference>
<dbReference type="GO" id="GO:0061711">
    <property type="term" value="F:tRNA N(6)-L-threonylcarbamoyladenine synthase activity"/>
    <property type="evidence" value="ECO:0007669"/>
    <property type="project" value="UniProtKB-EC"/>
</dbReference>
<comment type="caution">
    <text evidence="2">The sequence shown here is derived from an EMBL/GenBank/DDBJ whole genome shotgun (WGS) entry which is preliminary data.</text>
</comment>
<keyword evidence="3" id="KW-1185">Reference proteome</keyword>
<dbReference type="Proteomes" id="UP001597212">
    <property type="component" value="Unassembled WGS sequence"/>
</dbReference>
<organism evidence="2 3">
    <name type="scientific">Lacticaseibacillus hegangensis</name>
    <dbReference type="NCBI Taxonomy" id="2486010"/>
    <lineage>
        <taxon>Bacteria</taxon>
        <taxon>Bacillati</taxon>
        <taxon>Bacillota</taxon>
        <taxon>Bacilli</taxon>
        <taxon>Lactobacillales</taxon>
        <taxon>Lactobacillaceae</taxon>
        <taxon>Lacticaseibacillus</taxon>
    </lineage>
</organism>
<dbReference type="SUPFAM" id="SSF53067">
    <property type="entry name" value="Actin-like ATPase domain"/>
    <property type="match status" value="2"/>
</dbReference>
<dbReference type="EMBL" id="JBHTOK010000004">
    <property type="protein sequence ID" value="MFD1439969.1"/>
    <property type="molecule type" value="Genomic_DNA"/>
</dbReference>
<dbReference type="RefSeq" id="WP_125755759.1">
    <property type="nucleotide sequence ID" value="NZ_JBHTOK010000004.1"/>
</dbReference>
<proteinExistence type="predicted"/>
<dbReference type="InterPro" id="IPR043129">
    <property type="entry name" value="ATPase_NBD"/>
</dbReference>
<accession>A0ABW4CRF2</accession>